<protein>
    <recommendedName>
        <fullName evidence="3">Thymidine phosphorylase</fullName>
    </recommendedName>
</protein>
<dbReference type="OrthoDB" id="5188280at2"/>
<name>J0LLE9_9BIFI</name>
<comment type="caution">
    <text evidence="1">The sequence shown here is derived from an EMBL/GenBank/DDBJ whole genome shotgun (WGS) entry which is preliminary data.</text>
</comment>
<dbReference type="eggNOG" id="ENOG502ZAXG">
    <property type="taxonomic scope" value="Bacteria"/>
</dbReference>
<dbReference type="EMBL" id="AGZS01000006">
    <property type="protein sequence ID" value="EJD64647.1"/>
    <property type="molecule type" value="Genomic_DNA"/>
</dbReference>
<dbReference type="STRING" id="857290.HMPREF9156_01142"/>
<evidence type="ECO:0008006" key="3">
    <source>
        <dbReference type="Google" id="ProtNLM"/>
    </source>
</evidence>
<evidence type="ECO:0000313" key="2">
    <source>
        <dbReference type="Proteomes" id="UP000006415"/>
    </source>
</evidence>
<dbReference type="AlphaFoldDB" id="J0LLE9"/>
<organism evidence="1 2">
    <name type="scientific">Scardovia wiggsiae F0424</name>
    <dbReference type="NCBI Taxonomy" id="857290"/>
    <lineage>
        <taxon>Bacteria</taxon>
        <taxon>Bacillati</taxon>
        <taxon>Actinomycetota</taxon>
        <taxon>Actinomycetes</taxon>
        <taxon>Bifidobacteriales</taxon>
        <taxon>Bifidobacteriaceae</taxon>
        <taxon>Scardovia</taxon>
    </lineage>
</organism>
<reference evidence="1 2" key="1">
    <citation type="submission" date="2012-01" db="EMBL/GenBank/DDBJ databases">
        <title>The Genome Sequence of Scardovia wiggsiae F0424.</title>
        <authorList>
            <consortium name="The Broad Institute Genome Sequencing Platform"/>
            <person name="Earl A."/>
            <person name="Ward D."/>
            <person name="Feldgarden M."/>
            <person name="Gevers D."/>
            <person name="Izard J."/>
            <person name="Ganesan A."/>
            <person name="Baranova O.V."/>
            <person name="Blanton J.M."/>
            <person name="Tanner A.C."/>
            <person name="Mathney J."/>
            <person name="Dewhirst F.E."/>
            <person name="Young S.K."/>
            <person name="Zeng Q."/>
            <person name="Gargeya S."/>
            <person name="Fitzgerald M."/>
            <person name="Haas B."/>
            <person name="Abouelleil A."/>
            <person name="Alvarado L."/>
            <person name="Arachchi H.M."/>
            <person name="Berlin A."/>
            <person name="Chapman S.B."/>
            <person name="Gearin G."/>
            <person name="Goldberg J."/>
            <person name="Griggs A."/>
            <person name="Gujja S."/>
            <person name="Hansen M."/>
            <person name="Heiman D."/>
            <person name="Howarth C."/>
            <person name="Larimer J."/>
            <person name="Lui A."/>
            <person name="MacDonald P.J.P."/>
            <person name="McCowen C."/>
            <person name="Montmayeur A."/>
            <person name="Murphy C."/>
            <person name="Neiman D."/>
            <person name="Pearson M."/>
            <person name="Priest M."/>
            <person name="Roberts A."/>
            <person name="Saif S."/>
            <person name="Shea T."/>
            <person name="Sisk P."/>
            <person name="Stolte C."/>
            <person name="Sykes S."/>
            <person name="Wortman J."/>
            <person name="Nusbaum C."/>
            <person name="Birren B."/>
        </authorList>
    </citation>
    <scope>NUCLEOTIDE SEQUENCE [LARGE SCALE GENOMIC DNA]</scope>
    <source>
        <strain evidence="1 2">F0424</strain>
    </source>
</reference>
<sequence>MSTDASSLSTPGNPSVRAAGSGFAAYRSGDSRYARPAQLDPALIGQLDGGADPQEISELSHTTAAVLLDRIHHTQDPETVDRVLTLVEAEGLDLIAELWSKAAPDSLPGILWRLYVMRLWMRRNTSAISHLWREGEPVETSASAIAGVDVSPSADDIARTADSILAGAFTGDFAVALERAAAFCEVISRALAKRAVQPAPLSTSRKLASTAASFRHGAQLWRDGSLY</sequence>
<dbReference type="HOGENOM" id="CLU_087285_0_0_11"/>
<gene>
    <name evidence="1" type="ORF">HMPREF9156_01142</name>
</gene>
<dbReference type="RefSeq" id="WP_007148205.1">
    <property type="nucleotide sequence ID" value="NZ_AKCI01000001.1"/>
</dbReference>
<dbReference type="Proteomes" id="UP000006415">
    <property type="component" value="Unassembled WGS sequence"/>
</dbReference>
<proteinExistence type="predicted"/>
<evidence type="ECO:0000313" key="1">
    <source>
        <dbReference type="EMBL" id="EJD64647.1"/>
    </source>
</evidence>
<accession>J0LLE9</accession>
<keyword evidence="2" id="KW-1185">Reference proteome</keyword>